<accession>A0A8H8D3R6</accession>
<sequence length="58" mass="6425">MDLTPWVIIYYTAHCQGTVTPDNSAVTSGARELGPFFFFCLSSAKNVNPVRGTDCRRL</sequence>
<reference evidence="1 2" key="1">
    <citation type="submission" date="2021-01" db="EMBL/GenBank/DDBJ databases">
        <title>Chromosome-level genome assembly of a human fungal pathogen reveals clustering of transcriptionally co-regulated genes.</title>
        <authorList>
            <person name="Voorhies M."/>
            <person name="Cohen S."/>
            <person name="Shea T.P."/>
            <person name="Petrus S."/>
            <person name="Munoz J.F."/>
            <person name="Poplawski S."/>
            <person name="Goldman W.E."/>
            <person name="Michael T."/>
            <person name="Cuomo C.A."/>
            <person name="Sil A."/>
            <person name="Beyhan S."/>
        </authorList>
    </citation>
    <scope>NUCLEOTIDE SEQUENCE [LARGE SCALE GENOMIC DNA]</scope>
    <source>
        <strain evidence="1 2">G184AR</strain>
    </source>
</reference>
<gene>
    <name evidence="1" type="ORF">I7I52_08805</name>
</gene>
<dbReference type="Proteomes" id="UP000670092">
    <property type="component" value="Unassembled WGS sequence"/>
</dbReference>
<evidence type="ECO:0000313" key="1">
    <source>
        <dbReference type="EMBL" id="KAG5298743.1"/>
    </source>
</evidence>
<organism evidence="1 2">
    <name type="scientific">Ajellomyces capsulatus</name>
    <name type="common">Darling's disease fungus</name>
    <name type="synonym">Histoplasma capsulatum</name>
    <dbReference type="NCBI Taxonomy" id="5037"/>
    <lineage>
        <taxon>Eukaryota</taxon>
        <taxon>Fungi</taxon>
        <taxon>Dikarya</taxon>
        <taxon>Ascomycota</taxon>
        <taxon>Pezizomycotina</taxon>
        <taxon>Eurotiomycetes</taxon>
        <taxon>Eurotiomycetidae</taxon>
        <taxon>Onygenales</taxon>
        <taxon>Ajellomycetaceae</taxon>
        <taxon>Histoplasma</taxon>
    </lineage>
</organism>
<dbReference type="VEuPathDB" id="FungiDB:I7I52_08805"/>
<comment type="caution">
    <text evidence="1">The sequence shown here is derived from an EMBL/GenBank/DDBJ whole genome shotgun (WGS) entry which is preliminary data.</text>
</comment>
<dbReference type="EMBL" id="JAEVHI010000002">
    <property type="protein sequence ID" value="KAG5298743.1"/>
    <property type="molecule type" value="Genomic_DNA"/>
</dbReference>
<protein>
    <submittedName>
        <fullName evidence="1">Uncharacterized protein</fullName>
    </submittedName>
</protein>
<evidence type="ECO:0000313" key="2">
    <source>
        <dbReference type="Proteomes" id="UP000670092"/>
    </source>
</evidence>
<proteinExistence type="predicted"/>
<name>A0A8H8D3R6_AJECA</name>
<dbReference type="AlphaFoldDB" id="A0A8H8D3R6"/>